<protein>
    <submittedName>
        <fullName evidence="4">Inactive transglutaminase family protein</fullName>
    </submittedName>
</protein>
<evidence type="ECO:0000256" key="1">
    <source>
        <dbReference type="SAM" id="Phobius"/>
    </source>
</evidence>
<evidence type="ECO:0000313" key="4">
    <source>
        <dbReference type="EMBL" id="NYZ67202.1"/>
    </source>
</evidence>
<proteinExistence type="predicted"/>
<dbReference type="AlphaFoldDB" id="A0A853I6D7"/>
<dbReference type="EMBL" id="JACCKB010000022">
    <property type="protein sequence ID" value="NYZ67202.1"/>
    <property type="molecule type" value="Genomic_DNA"/>
</dbReference>
<evidence type="ECO:0000259" key="2">
    <source>
        <dbReference type="Pfam" id="PF14400"/>
    </source>
</evidence>
<sequence>MSSRAQVYLLSFIFIFIGIGLTIYKNSELEFPLLPGERKTIWTVEAKIEFKATDKPVTVSFALPHNPPEMGILDEDFTASGYGFGWDSNQQERRAQWAKRKAKGKQVLFYKVQVFKQSDTYPVEDAIPPTETKAPDLSPSLKTTISQLVTYVYNRSADNTTFATELIRLINDKEPIEDVQLLLGNQGLSKTRLALNALALANVPARVAKGLRLEDGRRNQKLTTLIEIFDTDHWVFLNPKTGQKGLPDNFILWQRGGSSLLDVEGGDNSKVSFSIIKNSQPAKSFAILHGAENQAALVDFSIYSLPIEQQNVFKSILLVPIGAIVVVLMRILVGVKTSGTFMPILIAIAFIETTLFTGLIIFLVIVTIGLFIRSYLSRLNLLLVARISAVVIVVISIMAGMSILSHKLGISEAMSVTFFPMIILAWTIERMSILWEEEGPKEVFTQGGGSLLVATLAYLLMTNQYVEHLTFNFPELLLALLGCIILLGQYTGYRLTELRRFQPLAED</sequence>
<keyword evidence="1" id="KW-1133">Transmembrane helix</keyword>
<feature type="transmembrane region" description="Helical" evidence="1">
    <location>
        <begin position="6"/>
        <end position="24"/>
    </location>
</feature>
<feature type="transmembrane region" description="Helical" evidence="1">
    <location>
        <begin position="473"/>
        <end position="493"/>
    </location>
</feature>
<comment type="caution">
    <text evidence="4">The sequence shown here is derived from an EMBL/GenBank/DDBJ whole genome shotgun (WGS) entry which is preliminary data.</text>
</comment>
<feature type="transmembrane region" description="Helical" evidence="1">
    <location>
        <begin position="344"/>
        <end position="371"/>
    </location>
</feature>
<dbReference type="Pfam" id="PF14402">
    <property type="entry name" value="7TM_transglut"/>
    <property type="match status" value="1"/>
</dbReference>
<organism evidence="4 5">
    <name type="scientific">Spartinivicinus marinus</name>
    <dbReference type="NCBI Taxonomy" id="2994442"/>
    <lineage>
        <taxon>Bacteria</taxon>
        <taxon>Pseudomonadati</taxon>
        <taxon>Pseudomonadota</taxon>
        <taxon>Gammaproteobacteria</taxon>
        <taxon>Oceanospirillales</taxon>
        <taxon>Zooshikellaceae</taxon>
        <taxon>Spartinivicinus</taxon>
    </lineage>
</organism>
<feature type="domain" description="7 transmembrane helices usually fused to an inactive transglutaminase" evidence="3">
    <location>
        <begin position="259"/>
        <end position="504"/>
    </location>
</feature>
<keyword evidence="5" id="KW-1185">Reference proteome</keyword>
<feature type="transmembrane region" description="Helical" evidence="1">
    <location>
        <begin position="410"/>
        <end position="431"/>
    </location>
</feature>
<keyword evidence="1" id="KW-0812">Transmembrane</keyword>
<feature type="transmembrane region" description="Helical" evidence="1">
    <location>
        <begin position="383"/>
        <end position="404"/>
    </location>
</feature>
<dbReference type="RefSeq" id="WP_180569226.1">
    <property type="nucleotide sequence ID" value="NZ_JACCKB010000022.1"/>
</dbReference>
<feature type="transmembrane region" description="Helical" evidence="1">
    <location>
        <begin position="312"/>
        <end position="332"/>
    </location>
</feature>
<name>A0A853I6D7_9GAMM</name>
<dbReference type="InterPro" id="IPR025840">
    <property type="entry name" value="7TM_transglut"/>
</dbReference>
<dbReference type="Proteomes" id="UP000569732">
    <property type="component" value="Unassembled WGS sequence"/>
</dbReference>
<evidence type="ECO:0000313" key="5">
    <source>
        <dbReference type="Proteomes" id="UP000569732"/>
    </source>
</evidence>
<gene>
    <name evidence="4" type="ORF">H0A36_14385</name>
</gene>
<accession>A0A853I6D7</accession>
<dbReference type="InterPro" id="IPR025838">
    <property type="entry name" value="Transglut_i_TM"/>
</dbReference>
<reference evidence="4 5" key="1">
    <citation type="submission" date="2020-07" db="EMBL/GenBank/DDBJ databases">
        <title>Endozoicomonas sp. nov., isolated from sediment.</title>
        <authorList>
            <person name="Gu T."/>
        </authorList>
    </citation>
    <scope>NUCLEOTIDE SEQUENCE [LARGE SCALE GENOMIC DNA]</scope>
    <source>
        <strain evidence="4 5">SM1973</strain>
    </source>
</reference>
<dbReference type="Pfam" id="PF14400">
    <property type="entry name" value="Transglut_i_TM"/>
    <property type="match status" value="1"/>
</dbReference>
<evidence type="ECO:0000259" key="3">
    <source>
        <dbReference type="Pfam" id="PF14402"/>
    </source>
</evidence>
<feature type="domain" description="Inactive transglutaminase fused to 7 transmembrane helices" evidence="2">
    <location>
        <begin position="24"/>
        <end position="185"/>
    </location>
</feature>
<feature type="transmembrane region" description="Helical" evidence="1">
    <location>
        <begin position="443"/>
        <end position="461"/>
    </location>
</feature>
<keyword evidence="1" id="KW-0472">Membrane</keyword>